<evidence type="ECO:0000313" key="3">
    <source>
        <dbReference type="Proteomes" id="UP000005309"/>
    </source>
</evidence>
<reference evidence="2 3" key="1">
    <citation type="submission" date="2009-04" db="EMBL/GenBank/DDBJ databases">
        <authorList>
            <person name="Qin X."/>
            <person name="Bachman B."/>
            <person name="Battles P."/>
            <person name="Bell A."/>
            <person name="Bess C."/>
            <person name="Bickham C."/>
            <person name="Chaboub L."/>
            <person name="Chen D."/>
            <person name="Coyle M."/>
            <person name="Deiros D.R."/>
            <person name="Dinh H."/>
            <person name="Forbes L."/>
            <person name="Fowler G."/>
            <person name="Francisco L."/>
            <person name="Fu Q."/>
            <person name="Gubbala S."/>
            <person name="Hale W."/>
            <person name="Han Y."/>
            <person name="Hemphill L."/>
            <person name="Highlander S.K."/>
            <person name="Hirani K."/>
            <person name="Hogues M."/>
            <person name="Jackson L."/>
            <person name="Jakkamsetti A."/>
            <person name="Javaid M."/>
            <person name="Jiang H."/>
            <person name="Korchina V."/>
            <person name="Kovar C."/>
            <person name="Lara F."/>
            <person name="Lee S."/>
            <person name="Mata R."/>
            <person name="Mathew T."/>
            <person name="Moen C."/>
            <person name="Morales K."/>
            <person name="Munidasa M."/>
            <person name="Nazareth L."/>
            <person name="Ngo R."/>
            <person name="Nguyen L."/>
            <person name="Okwuonu G."/>
            <person name="Ongeri F."/>
            <person name="Patil S."/>
            <person name="Petrosino J."/>
            <person name="Pham C."/>
            <person name="Pham P."/>
            <person name="Pu L.-L."/>
            <person name="Puazo M."/>
            <person name="Raj R."/>
            <person name="Reid J."/>
            <person name="Rouhana J."/>
            <person name="Saada N."/>
            <person name="Shang Y."/>
            <person name="Simmons D."/>
            <person name="Thornton R."/>
            <person name="Warren J."/>
            <person name="Weissenberger G."/>
            <person name="Zhang J."/>
            <person name="Zhang L."/>
            <person name="Zhou C."/>
            <person name="Zhu D."/>
            <person name="Muzny D."/>
            <person name="Worley K."/>
            <person name="Gibbs R."/>
        </authorList>
    </citation>
    <scope>NUCLEOTIDE SEQUENCE [LARGE SCALE GENOMIC DNA]</scope>
    <source>
        <strain evidence="2 3">ATCC 43531</strain>
    </source>
</reference>
<protein>
    <recommendedName>
        <fullName evidence="1">Glutamate synthase alpha subunit C-terminal domain-containing protein</fullName>
    </recommendedName>
</protein>
<accession>C4V4S7</accession>
<dbReference type="InterPro" id="IPR002489">
    <property type="entry name" value="Glu_synth_asu_C"/>
</dbReference>
<dbReference type="AlphaFoldDB" id="C4V4S7"/>
<feature type="domain" description="Glutamate synthase alpha subunit C-terminal" evidence="1">
    <location>
        <begin position="38"/>
        <end position="208"/>
    </location>
</feature>
<dbReference type="Gene3D" id="2.160.20.60">
    <property type="entry name" value="Glutamate synthase, alpha subunit, C-terminal domain"/>
    <property type="match status" value="1"/>
</dbReference>
<dbReference type="InterPro" id="IPR036485">
    <property type="entry name" value="Glu_synth_asu_C_sf"/>
</dbReference>
<dbReference type="PANTHER" id="PTHR39673:SF5">
    <property type="entry name" value="TUNGSTEN-CONTAINING FORMYLMETHANOFURAN DEHYDROGENASE 2 SUBUNIT C"/>
    <property type="match status" value="1"/>
</dbReference>
<dbReference type="Pfam" id="PF01493">
    <property type="entry name" value="GXGXG"/>
    <property type="match status" value="1"/>
</dbReference>
<sequence length="252" mass="26885">MRTQANERRENDMISIDSDHLDHKALNDRLRGIKAPIQLTNCCGQRFIAAGMAPVSLSITGVPGNALGAYLNGGKIVVHGNAQDAVGDTMNNGTIIVHGSIGDAAGYAMRGGKIYVKGNAGYRAGIHIKAYEDKSPTIIIGGTCGSFLSEYQAGGTIIVLGLTAQQNPIVSNFPCTGMHGGTMYLRGSCDAIRFPQTVEVSRADAEDIATIDERLTEFCTIFSYDKNVVMEEGFTKIVPSSSNPYKALYVTN</sequence>
<proteinExistence type="predicted"/>
<dbReference type="STRING" id="638302.HMPREF0908_1511"/>
<dbReference type="Proteomes" id="UP000005309">
    <property type="component" value="Unassembled WGS sequence"/>
</dbReference>
<dbReference type="InterPro" id="IPR012061">
    <property type="entry name" value="Glu_synth_lsu_3"/>
</dbReference>
<comment type="caution">
    <text evidence="2">The sequence shown here is derived from an EMBL/GenBank/DDBJ whole genome shotgun (WGS) entry which is preliminary data.</text>
</comment>
<dbReference type="HOGENOM" id="CLU_078510_1_0_9"/>
<evidence type="ECO:0000313" key="2">
    <source>
        <dbReference type="EMBL" id="EEQ48174.1"/>
    </source>
</evidence>
<name>C4V4S7_9FIRM</name>
<dbReference type="PIRSF" id="PIRSF006519">
    <property type="entry name" value="GOGAT_dom3"/>
    <property type="match status" value="1"/>
</dbReference>
<dbReference type="SUPFAM" id="SSF69336">
    <property type="entry name" value="Alpha subunit of glutamate synthase, C-terminal domain"/>
    <property type="match status" value="1"/>
</dbReference>
<dbReference type="eggNOG" id="COG0070">
    <property type="taxonomic scope" value="Bacteria"/>
</dbReference>
<organism evidence="2 3">
    <name type="scientific">Selenomonas flueggei ATCC 43531</name>
    <dbReference type="NCBI Taxonomy" id="638302"/>
    <lineage>
        <taxon>Bacteria</taxon>
        <taxon>Bacillati</taxon>
        <taxon>Bacillota</taxon>
        <taxon>Negativicutes</taxon>
        <taxon>Selenomonadales</taxon>
        <taxon>Selenomonadaceae</taxon>
        <taxon>Selenomonas</taxon>
    </lineage>
</organism>
<dbReference type="EMBL" id="ACLA01000021">
    <property type="protein sequence ID" value="EEQ48174.1"/>
    <property type="molecule type" value="Genomic_DNA"/>
</dbReference>
<evidence type="ECO:0000259" key="1">
    <source>
        <dbReference type="Pfam" id="PF01493"/>
    </source>
</evidence>
<gene>
    <name evidence="2" type="ORF">HMPREF0908_1511</name>
</gene>
<keyword evidence="3" id="KW-1185">Reference proteome</keyword>
<dbReference type="PANTHER" id="PTHR39673">
    <property type="entry name" value="TUNGSTEN FORMYLMETHANOFURAN DEHYDROGENASE, SUBUNIT C (FWDC)"/>
    <property type="match status" value="1"/>
</dbReference>
<dbReference type="GO" id="GO:0016491">
    <property type="term" value="F:oxidoreductase activity"/>
    <property type="evidence" value="ECO:0007669"/>
    <property type="project" value="InterPro"/>
</dbReference>